<evidence type="ECO:0000313" key="2">
    <source>
        <dbReference type="Proteomes" id="UP000886865"/>
    </source>
</evidence>
<proteinExistence type="predicted"/>
<evidence type="ECO:0008006" key="3">
    <source>
        <dbReference type="Google" id="ProtNLM"/>
    </source>
</evidence>
<gene>
    <name evidence="1" type="ORF">IAA86_05135</name>
</gene>
<name>A0A9D1FIZ0_9BACT</name>
<dbReference type="Proteomes" id="UP000886865">
    <property type="component" value="Unassembled WGS sequence"/>
</dbReference>
<organism evidence="1 2">
    <name type="scientific">Candidatus Galligastranaerophilus intestinavium</name>
    <dbReference type="NCBI Taxonomy" id="2840836"/>
    <lineage>
        <taxon>Bacteria</taxon>
        <taxon>Candidatus Galligastranaerophilus</taxon>
    </lineage>
</organism>
<dbReference type="AlphaFoldDB" id="A0A9D1FIZ0"/>
<protein>
    <recommendedName>
        <fullName evidence="3">Flagellar motor switch protein FliG</fullName>
    </recommendedName>
</protein>
<dbReference type="EMBL" id="DVJQ01000043">
    <property type="protein sequence ID" value="HIS74384.1"/>
    <property type="molecule type" value="Genomic_DNA"/>
</dbReference>
<accession>A0A9D1FIZ0</accession>
<sequence>MAERKIEGFDHKAFAKNLAVQAGQVVPPDISEADKKFVVDIVYKFSLLSGDALIKDASINLNASQASLITQFIGEWSFHKSIDLIRSKINPSLREGILQKVAFTVFEIAKQATLKKMPPEQIIPLVEHHVNVCFKQALEDLKKKGILDDKAEQAALSQSNIDAMAQSEAQKEAIGNGMSDTKILKLASLALLIKNFPEQKIKSILSKFNQPERDVLSQYLTMEDLESKIDTRITQRCLSEIKQALPEPQNMSLDRIARKIFKIVKNSDKEEISNIIKNERPQIREFVLSGASSEFALPVRVAGIICKYLEEKTL</sequence>
<evidence type="ECO:0000313" key="1">
    <source>
        <dbReference type="EMBL" id="HIS74384.1"/>
    </source>
</evidence>
<comment type="caution">
    <text evidence="1">The sequence shown here is derived from an EMBL/GenBank/DDBJ whole genome shotgun (WGS) entry which is preliminary data.</text>
</comment>
<reference evidence="1" key="1">
    <citation type="submission" date="2020-10" db="EMBL/GenBank/DDBJ databases">
        <authorList>
            <person name="Gilroy R."/>
        </authorList>
    </citation>
    <scope>NUCLEOTIDE SEQUENCE</scope>
    <source>
        <strain evidence="1">CHK152-2871</strain>
    </source>
</reference>
<reference evidence="1" key="2">
    <citation type="journal article" date="2021" name="PeerJ">
        <title>Extensive microbial diversity within the chicken gut microbiome revealed by metagenomics and culture.</title>
        <authorList>
            <person name="Gilroy R."/>
            <person name="Ravi A."/>
            <person name="Getino M."/>
            <person name="Pursley I."/>
            <person name="Horton D.L."/>
            <person name="Alikhan N.F."/>
            <person name="Baker D."/>
            <person name="Gharbi K."/>
            <person name="Hall N."/>
            <person name="Watson M."/>
            <person name="Adriaenssens E.M."/>
            <person name="Foster-Nyarko E."/>
            <person name="Jarju S."/>
            <person name="Secka A."/>
            <person name="Antonio M."/>
            <person name="Oren A."/>
            <person name="Chaudhuri R.R."/>
            <person name="La Ragione R."/>
            <person name="Hildebrand F."/>
            <person name="Pallen M.J."/>
        </authorList>
    </citation>
    <scope>NUCLEOTIDE SEQUENCE</scope>
    <source>
        <strain evidence="1">CHK152-2871</strain>
    </source>
</reference>